<dbReference type="Proteomes" id="UP001141327">
    <property type="component" value="Unassembled WGS sequence"/>
</dbReference>
<evidence type="ECO:0000313" key="2">
    <source>
        <dbReference type="Proteomes" id="UP001141327"/>
    </source>
</evidence>
<proteinExistence type="predicted"/>
<sequence length="119" mass="12759">MATQCLPFDEFVEYPMRDAASREALQQMLYTGPPEAGIITFQLMVPLPAGPGQDSPGEMPLGTGRINLRECTVAGTPGRPPRPSDLVQHEVAMADEQDAPLGALVISVLYKNVALAVRP</sequence>
<accession>A0ABQ8UCZ2</accession>
<evidence type="ECO:0000313" key="1">
    <source>
        <dbReference type="EMBL" id="KAJ4455537.1"/>
    </source>
</evidence>
<name>A0ABQ8UCZ2_9EUKA</name>
<keyword evidence="2" id="KW-1185">Reference proteome</keyword>
<dbReference type="EMBL" id="JAPMOS010000103">
    <property type="protein sequence ID" value="KAJ4455537.1"/>
    <property type="molecule type" value="Genomic_DNA"/>
</dbReference>
<protein>
    <submittedName>
        <fullName evidence="1">Uncharacterized protein</fullName>
    </submittedName>
</protein>
<comment type="caution">
    <text evidence="1">The sequence shown here is derived from an EMBL/GenBank/DDBJ whole genome shotgun (WGS) entry which is preliminary data.</text>
</comment>
<organism evidence="1 2">
    <name type="scientific">Paratrimastix pyriformis</name>
    <dbReference type="NCBI Taxonomy" id="342808"/>
    <lineage>
        <taxon>Eukaryota</taxon>
        <taxon>Metamonada</taxon>
        <taxon>Preaxostyla</taxon>
        <taxon>Paratrimastigidae</taxon>
        <taxon>Paratrimastix</taxon>
    </lineage>
</organism>
<gene>
    <name evidence="1" type="ORF">PAPYR_9480</name>
</gene>
<reference evidence="1" key="1">
    <citation type="journal article" date="2022" name="bioRxiv">
        <title>Genomics of Preaxostyla Flagellates Illuminates Evolutionary Transitions and the Path Towards Mitochondrial Loss.</title>
        <authorList>
            <person name="Novak L.V.F."/>
            <person name="Treitli S.C."/>
            <person name="Pyrih J."/>
            <person name="Halakuc P."/>
            <person name="Pipaliya S.V."/>
            <person name="Vacek V."/>
            <person name="Brzon O."/>
            <person name="Soukal P."/>
            <person name="Eme L."/>
            <person name="Dacks J.B."/>
            <person name="Karnkowska A."/>
            <person name="Elias M."/>
            <person name="Hampl V."/>
        </authorList>
    </citation>
    <scope>NUCLEOTIDE SEQUENCE</scope>
    <source>
        <strain evidence="1">RCP-MX</strain>
    </source>
</reference>